<evidence type="ECO:0000256" key="1">
    <source>
        <dbReference type="ARBA" id="ARBA00022614"/>
    </source>
</evidence>
<dbReference type="SMART" id="SM00369">
    <property type="entry name" value="LRR_TYP"/>
    <property type="match status" value="5"/>
</dbReference>
<dbReference type="AlphaFoldDB" id="A0A7J6VCI9"/>
<dbReference type="Pfam" id="PF23247">
    <property type="entry name" value="LRR_RPS2"/>
    <property type="match status" value="1"/>
</dbReference>
<evidence type="ECO:0000259" key="3">
    <source>
        <dbReference type="Pfam" id="PF23247"/>
    </source>
</evidence>
<reference evidence="4 5" key="1">
    <citation type="submission" date="2020-06" db="EMBL/GenBank/DDBJ databases">
        <title>Transcriptomic and genomic resources for Thalictrum thalictroides and T. hernandezii: Facilitating candidate gene discovery in an emerging model plant lineage.</title>
        <authorList>
            <person name="Arias T."/>
            <person name="Riano-Pachon D.M."/>
            <person name="Di Stilio V.S."/>
        </authorList>
    </citation>
    <scope>NUCLEOTIDE SEQUENCE [LARGE SCALE GENOMIC DNA]</scope>
    <source>
        <strain evidence="5">cv. WT478/WT964</strain>
        <tissue evidence="4">Leaves</tissue>
    </source>
</reference>
<keyword evidence="1" id="KW-0433">Leucine-rich repeat</keyword>
<gene>
    <name evidence="4" type="ORF">FRX31_028499</name>
</gene>
<comment type="caution">
    <text evidence="4">The sequence shown here is derived from an EMBL/GenBank/DDBJ whole genome shotgun (WGS) entry which is preliminary data.</text>
</comment>
<dbReference type="InterPro" id="IPR032675">
    <property type="entry name" value="LRR_dom_sf"/>
</dbReference>
<keyword evidence="2" id="KW-0677">Repeat</keyword>
<evidence type="ECO:0000256" key="2">
    <source>
        <dbReference type="ARBA" id="ARBA00022737"/>
    </source>
</evidence>
<dbReference type="Proteomes" id="UP000554482">
    <property type="component" value="Unassembled WGS sequence"/>
</dbReference>
<sequence length="800" mass="91073">MDCILYLLLFDVNIKIETLVQYWFAEGFIGTPTNTNTMDLDAIFKCGQNLLDELQHRHMVVLRDDSILGAIDDVSPKRKKFQEMLYSGNILLFPRKFKIVKSNSDVSTLDLDDIDRISIWDVDLRLPSQSPTNCTKLSTIITTWIRLYDIPEKFFENMENVRVLSLMRSHFTHLPSSIARLGKSLKLLDLHECSRLECLPLPYLGALGKLEVLDLSETPLTELPDDSFDGLQSLRLLNLSKCPNIVSLPPSLSCLLNLEHLLLEDCQSLSHLPTSIDQPLQKLQLLHLSGTKLLEIPERFFQGMLKLKILNLSLNPGLKSLPISIFNLVKLKKLNLEGCSEIQNMTHFLKHIPSSLEELNLSRCKSLQEVKLESSSFPNLRILNLGFTPVKVISLQNFSSLENLILDSNEKLQVVDLCNSKIRKFPLEDAGVLERLKRISLFGAKHLGKVNWEKISSLPQQVNLDQCGDGNIPHMIVPLSKWQRDGNESGGSLISLIDGVFFQTLTQSHPCIKNMQHFFVYVCPCAARGKYKTLLPQRKGCSYKDIYSLRKPSDPCYAFERCMVIERVERFPKGLGGVLGCAQLLSLHDEEAITRLSDFGIENFGELRECWIERCQAMKVIFDIGAKYQPVLKCLEKLHISKLKKLTNMCISSGVLKDGSFGRLMHLQLEYCPQIVNVFSSGVRLESLEVLEIKFCARLKEVFAAKKNEDRCLQRLHTLCLWELPALSTIIQNVQLVSLKNLKVRGCPNLRKLPIHNTFGGAVVVRGESEWWERLEWVDNNAKQHVRFNCSKPFKLPNHL</sequence>
<protein>
    <submittedName>
        <fullName evidence="4">Disease resistance protein (TIR-NBS-LRR class)</fullName>
    </submittedName>
</protein>
<proteinExistence type="predicted"/>
<dbReference type="InterPro" id="IPR003591">
    <property type="entry name" value="Leu-rich_rpt_typical-subtyp"/>
</dbReference>
<dbReference type="OrthoDB" id="583206at2759"/>
<organism evidence="4 5">
    <name type="scientific">Thalictrum thalictroides</name>
    <name type="common">Rue-anemone</name>
    <name type="synonym">Anemone thalictroides</name>
    <dbReference type="NCBI Taxonomy" id="46969"/>
    <lineage>
        <taxon>Eukaryota</taxon>
        <taxon>Viridiplantae</taxon>
        <taxon>Streptophyta</taxon>
        <taxon>Embryophyta</taxon>
        <taxon>Tracheophyta</taxon>
        <taxon>Spermatophyta</taxon>
        <taxon>Magnoliopsida</taxon>
        <taxon>Ranunculales</taxon>
        <taxon>Ranunculaceae</taxon>
        <taxon>Thalictroideae</taxon>
        <taxon>Thalictrum</taxon>
    </lineage>
</organism>
<dbReference type="PANTHER" id="PTHR47186:SF20">
    <property type="entry name" value="DISEASE RESISTANCE PROTEIN RPS5-LIKE"/>
    <property type="match status" value="1"/>
</dbReference>
<accession>A0A7J6VCI9</accession>
<name>A0A7J6VCI9_THATH</name>
<evidence type="ECO:0000313" key="5">
    <source>
        <dbReference type="Proteomes" id="UP000554482"/>
    </source>
</evidence>
<dbReference type="Gene3D" id="3.80.10.10">
    <property type="entry name" value="Ribonuclease Inhibitor"/>
    <property type="match status" value="2"/>
</dbReference>
<dbReference type="InterPro" id="IPR057135">
    <property type="entry name" value="At4g27190-like_LRR"/>
</dbReference>
<dbReference type="EMBL" id="JABWDY010035560">
    <property type="protein sequence ID" value="KAF5181915.1"/>
    <property type="molecule type" value="Genomic_DNA"/>
</dbReference>
<dbReference type="PANTHER" id="PTHR47186">
    <property type="entry name" value="LEUCINE-RICH REPEAT-CONTAINING PROTEIN 57"/>
    <property type="match status" value="1"/>
</dbReference>
<dbReference type="SUPFAM" id="SSF52058">
    <property type="entry name" value="L domain-like"/>
    <property type="match status" value="2"/>
</dbReference>
<dbReference type="InterPro" id="IPR001611">
    <property type="entry name" value="Leu-rich_rpt"/>
</dbReference>
<evidence type="ECO:0000313" key="4">
    <source>
        <dbReference type="EMBL" id="KAF5181915.1"/>
    </source>
</evidence>
<dbReference type="Pfam" id="PF13855">
    <property type="entry name" value="LRR_8"/>
    <property type="match status" value="2"/>
</dbReference>
<keyword evidence="5" id="KW-1185">Reference proteome</keyword>
<feature type="domain" description="Disease resistance protein At4g27190-like leucine-rich repeats" evidence="3">
    <location>
        <begin position="647"/>
        <end position="753"/>
    </location>
</feature>